<evidence type="ECO:0000256" key="8">
    <source>
        <dbReference type="ARBA" id="ARBA00023207"/>
    </source>
</evidence>
<dbReference type="InterPro" id="IPR001050">
    <property type="entry name" value="Syndecan"/>
</dbReference>
<keyword evidence="8 9" id="KW-0357">Heparan sulfate</keyword>
<comment type="subcellular location">
    <subcellularLocation>
        <location evidence="1 9">Membrane</location>
        <topology evidence="1 9">Single-pass type I membrane protein</topology>
    </subcellularLocation>
</comment>
<comment type="function">
    <text evidence="9">Cell surface proteoglycan.</text>
</comment>
<dbReference type="InterPro" id="IPR030479">
    <property type="entry name" value="Syndecan_CS"/>
</dbReference>
<dbReference type="EMBL" id="HBUF01113240">
    <property type="protein sequence ID" value="CAG6640664.1"/>
    <property type="molecule type" value="Transcribed_RNA"/>
</dbReference>
<evidence type="ECO:0000256" key="12">
    <source>
        <dbReference type="SAM" id="SignalP"/>
    </source>
</evidence>
<keyword evidence="3 9" id="KW-0812">Transmembrane</keyword>
<dbReference type="GO" id="GO:0016020">
    <property type="term" value="C:membrane"/>
    <property type="evidence" value="ECO:0007669"/>
    <property type="project" value="UniProtKB-SubCell"/>
</dbReference>
<comment type="similarity">
    <text evidence="2 9">Belongs to the syndecan proteoglycan family.</text>
</comment>
<feature type="compositionally biased region" description="Low complexity" evidence="10">
    <location>
        <begin position="26"/>
        <end position="44"/>
    </location>
</feature>
<evidence type="ECO:0000256" key="7">
    <source>
        <dbReference type="ARBA" id="ARBA00023180"/>
    </source>
</evidence>
<keyword evidence="5 11" id="KW-1133">Transmembrane helix</keyword>
<evidence type="ECO:0000256" key="10">
    <source>
        <dbReference type="SAM" id="MobiDB-lite"/>
    </source>
</evidence>
<feature type="compositionally biased region" description="Basic and acidic residues" evidence="10">
    <location>
        <begin position="102"/>
        <end position="111"/>
    </location>
</feature>
<evidence type="ECO:0000256" key="11">
    <source>
        <dbReference type="SAM" id="Phobius"/>
    </source>
</evidence>
<protein>
    <recommendedName>
        <fullName evidence="9">Syndecan</fullName>
    </recommendedName>
</protein>
<dbReference type="PANTHER" id="PTHR10915:SF1">
    <property type="entry name" value="SYNDECAN"/>
    <property type="match status" value="1"/>
</dbReference>
<organism evidence="14">
    <name type="scientific">Cacopsylla melanoneura</name>
    <dbReference type="NCBI Taxonomy" id="428564"/>
    <lineage>
        <taxon>Eukaryota</taxon>
        <taxon>Metazoa</taxon>
        <taxon>Ecdysozoa</taxon>
        <taxon>Arthropoda</taxon>
        <taxon>Hexapoda</taxon>
        <taxon>Insecta</taxon>
        <taxon>Pterygota</taxon>
        <taxon>Neoptera</taxon>
        <taxon>Paraneoptera</taxon>
        <taxon>Hemiptera</taxon>
        <taxon>Sternorrhyncha</taxon>
        <taxon>Psylloidea</taxon>
        <taxon>Psyllidae</taxon>
        <taxon>Psyllinae</taxon>
        <taxon>Cacopsylla</taxon>
    </lineage>
</organism>
<feature type="transmembrane region" description="Helical" evidence="11">
    <location>
        <begin position="189"/>
        <end position="213"/>
    </location>
</feature>
<dbReference type="EMBL" id="HBUF01355116">
    <property type="protein sequence ID" value="CAG6716863.1"/>
    <property type="molecule type" value="Transcribed_RNA"/>
</dbReference>
<dbReference type="SMART" id="SM00294">
    <property type="entry name" value="4.1m"/>
    <property type="match status" value="1"/>
</dbReference>
<dbReference type="GO" id="GO:0009986">
    <property type="term" value="C:cell surface"/>
    <property type="evidence" value="ECO:0007669"/>
    <property type="project" value="TreeGrafter"/>
</dbReference>
<feature type="chain" id="PRO_5033672356" description="Syndecan" evidence="12">
    <location>
        <begin position="24"/>
        <end position="247"/>
    </location>
</feature>
<evidence type="ECO:0000256" key="4">
    <source>
        <dbReference type="ARBA" id="ARBA00022974"/>
    </source>
</evidence>
<evidence type="ECO:0000256" key="1">
    <source>
        <dbReference type="ARBA" id="ARBA00004479"/>
    </source>
</evidence>
<proteinExistence type="inferred from homology"/>
<sequence length="247" mass="26325">MQRRMRICFFLFSIQLLVINVDAKSNKPSSATSTTTTLKPSSSTDEVQDIYIDDESRIEGSGISNVKDDLESSGSGFGPDDEDGDGAGAPKNSQGNKGTKTHALDVEDRTTPKSSYPDPDNVPEVKHTDVSSSEQDHSISNVDTKSPDQSSPGLGSDVGSGNSASGKQDVVVVGSPDENKTSFFAQPGILAAVIGGAVVGLLCAILVVMFIVYRMRKKDEGSYALEEPKRSPASNSYMKNSNREFYA</sequence>
<dbReference type="EMBL" id="HBUF01113241">
    <property type="protein sequence ID" value="CAG6640665.1"/>
    <property type="molecule type" value="Transcribed_RNA"/>
</dbReference>
<dbReference type="EMBL" id="HBUF01255889">
    <property type="protein sequence ID" value="CAG6681498.1"/>
    <property type="molecule type" value="Transcribed_RNA"/>
</dbReference>
<dbReference type="AlphaFoldDB" id="A0A8D8ZTR6"/>
<feature type="compositionally biased region" description="Basic and acidic residues" evidence="10">
    <location>
        <begin position="123"/>
        <end position="137"/>
    </location>
</feature>
<feature type="signal peptide" evidence="12">
    <location>
        <begin position="1"/>
        <end position="23"/>
    </location>
</feature>
<dbReference type="EMBL" id="HBUF01536468">
    <property type="protein sequence ID" value="CAG6753485.1"/>
    <property type="molecule type" value="Transcribed_RNA"/>
</dbReference>
<reference evidence="14" key="1">
    <citation type="submission" date="2021-05" db="EMBL/GenBank/DDBJ databases">
        <authorList>
            <person name="Alioto T."/>
            <person name="Alioto T."/>
            <person name="Gomez Garrido J."/>
        </authorList>
    </citation>
    <scope>NUCLEOTIDE SEQUENCE</scope>
</reference>
<dbReference type="EMBL" id="HBUF01255887">
    <property type="protein sequence ID" value="CAG6681496.1"/>
    <property type="molecule type" value="Transcribed_RNA"/>
</dbReference>
<evidence type="ECO:0000256" key="6">
    <source>
        <dbReference type="ARBA" id="ARBA00023136"/>
    </source>
</evidence>
<accession>A0A8D8ZTR6</accession>
<dbReference type="EMBL" id="HBUF01255890">
    <property type="protein sequence ID" value="CAG6681499.1"/>
    <property type="molecule type" value="Transcribed_RNA"/>
</dbReference>
<keyword evidence="12" id="KW-0732">Signal</keyword>
<feature type="region of interest" description="Disordered" evidence="10">
    <location>
        <begin position="222"/>
        <end position="247"/>
    </location>
</feature>
<dbReference type="Pfam" id="PF01034">
    <property type="entry name" value="Syndecan"/>
    <property type="match status" value="1"/>
</dbReference>
<dbReference type="PANTHER" id="PTHR10915">
    <property type="entry name" value="SYNDECAN"/>
    <property type="match status" value="1"/>
</dbReference>
<evidence type="ECO:0000256" key="3">
    <source>
        <dbReference type="ARBA" id="ARBA00022692"/>
    </source>
</evidence>
<dbReference type="InterPro" id="IPR003585">
    <property type="entry name" value="Neurexin-like"/>
</dbReference>
<dbReference type="EMBL" id="HBUF01355117">
    <property type="protein sequence ID" value="CAG6716864.1"/>
    <property type="molecule type" value="Transcribed_RNA"/>
</dbReference>
<dbReference type="EMBL" id="HBUF01536467">
    <property type="protein sequence ID" value="CAG6753484.1"/>
    <property type="molecule type" value="Transcribed_RNA"/>
</dbReference>
<dbReference type="EMBL" id="HBUF01255888">
    <property type="protein sequence ID" value="CAG6681497.1"/>
    <property type="molecule type" value="Transcribed_RNA"/>
</dbReference>
<evidence type="ECO:0000256" key="5">
    <source>
        <dbReference type="ARBA" id="ARBA00022989"/>
    </source>
</evidence>
<keyword evidence="4 9" id="KW-0654">Proteoglycan</keyword>
<keyword evidence="6 11" id="KW-0472">Membrane</keyword>
<evidence type="ECO:0000256" key="2">
    <source>
        <dbReference type="ARBA" id="ARBA00005343"/>
    </source>
</evidence>
<feature type="region of interest" description="Disordered" evidence="10">
    <location>
        <begin position="24"/>
        <end position="169"/>
    </location>
</feature>
<dbReference type="EMBL" id="HBUF01355115">
    <property type="protein sequence ID" value="CAG6716862.1"/>
    <property type="molecule type" value="Transcribed_RNA"/>
</dbReference>
<name>A0A8D8ZTR6_9HEMI</name>
<dbReference type="PROSITE" id="PS00964">
    <property type="entry name" value="SYNDECAN"/>
    <property type="match status" value="1"/>
</dbReference>
<dbReference type="EMBL" id="HBUF01536466">
    <property type="protein sequence ID" value="CAG6753483.1"/>
    <property type="molecule type" value="Transcribed_RNA"/>
</dbReference>
<feature type="compositionally biased region" description="Polar residues" evidence="10">
    <location>
        <begin position="138"/>
        <end position="166"/>
    </location>
</feature>
<keyword evidence="7 9" id="KW-0325">Glycoprotein</keyword>
<evidence type="ECO:0000313" key="14">
    <source>
        <dbReference type="EMBL" id="CAG6753485.1"/>
    </source>
</evidence>
<feature type="domain" description="Neurexin/syndecan/glycophorin C" evidence="13">
    <location>
        <begin position="212"/>
        <end position="230"/>
    </location>
</feature>
<dbReference type="GO" id="GO:0016477">
    <property type="term" value="P:cell migration"/>
    <property type="evidence" value="ECO:0007669"/>
    <property type="project" value="TreeGrafter"/>
</dbReference>
<evidence type="ECO:0000259" key="13">
    <source>
        <dbReference type="SMART" id="SM00294"/>
    </source>
</evidence>
<evidence type="ECO:0000256" key="9">
    <source>
        <dbReference type="RuleBase" id="RU000649"/>
    </source>
</evidence>
<dbReference type="InterPro" id="IPR027789">
    <property type="entry name" value="Syndecan/Neurexin_dom"/>
</dbReference>